<dbReference type="SMART" id="SM00100">
    <property type="entry name" value="cNMP"/>
    <property type="match status" value="2"/>
</dbReference>
<dbReference type="PANTHER" id="PTHR11635:SF152">
    <property type="entry name" value="CAMP-DEPENDENT PROTEIN KINASE TYPE I REGULATORY SUBUNIT-RELATED"/>
    <property type="match status" value="1"/>
</dbReference>
<sequence length="335" mass="38178">MEIKPAIKYEEVPFFNGLTSKEIKFILPYMEEKKFAKGEIILPQGSRGGDLYLVISGFVSVDINLPGDYQKRLAVLGANEVFGEVTFLSNTLVTATVAALEPCCCIVFYHKLLEMLRTAKPDVSYKIEKEIAHQTADKIILNINNILKILDSIPRDESDYEHRVSLENPYAYIKELDINKLDLNHIQKLSFFNRLTENQILKLLSLMKAKGYGKGYRFLSNNKELNKIGIVYSGAVMFFIKENNELKKSIAISGVGDLFLQNFIFPAFRQVADYVTCEKCVILELDMGVYLELYQANPAIFYTISESINRAIISSVYSVNRQFLRINSEFNNIIP</sequence>
<dbReference type="GO" id="GO:0034236">
    <property type="term" value="F:protein kinase A catalytic subunit binding"/>
    <property type="evidence" value="ECO:0007669"/>
    <property type="project" value="TreeGrafter"/>
</dbReference>
<dbReference type="AlphaFoldDB" id="A0A078L0Y7"/>
<dbReference type="eggNOG" id="COG0664">
    <property type="taxonomic scope" value="Bacteria"/>
</dbReference>
<reference evidence="2 3" key="1">
    <citation type="submission" date="2014-06" db="EMBL/GenBank/DDBJ databases">
        <authorList>
            <person name="Urmite Genomes Urmite Genomes"/>
        </authorList>
    </citation>
    <scope>NUCLEOTIDE SEQUENCE [LARGE SCALE GENOMIC DNA]</scope>
</reference>
<dbReference type="SUPFAM" id="SSF51206">
    <property type="entry name" value="cAMP-binding domain-like"/>
    <property type="match status" value="2"/>
</dbReference>
<dbReference type="InterPro" id="IPR014710">
    <property type="entry name" value="RmlC-like_jellyroll"/>
</dbReference>
<dbReference type="Gene3D" id="2.60.120.10">
    <property type="entry name" value="Jelly Rolls"/>
    <property type="match status" value="2"/>
</dbReference>
<dbReference type="GO" id="GO:0005952">
    <property type="term" value="C:cAMP-dependent protein kinase complex"/>
    <property type="evidence" value="ECO:0007669"/>
    <property type="project" value="InterPro"/>
</dbReference>
<feature type="domain" description="Cyclic nucleotide-binding" evidence="1">
    <location>
        <begin position="14"/>
        <end position="134"/>
    </location>
</feature>
<dbReference type="EMBL" id="CCSB01000002">
    <property type="protein sequence ID" value="CDZ77718.1"/>
    <property type="molecule type" value="Genomic_DNA"/>
</dbReference>
<dbReference type="PANTHER" id="PTHR11635">
    <property type="entry name" value="CAMP-DEPENDENT PROTEIN KINASE REGULATORY CHAIN"/>
    <property type="match status" value="1"/>
</dbReference>
<dbReference type="GO" id="GO:0004862">
    <property type="term" value="F:cAMP-dependent protein kinase inhibitor activity"/>
    <property type="evidence" value="ECO:0007669"/>
    <property type="project" value="TreeGrafter"/>
</dbReference>
<evidence type="ECO:0000259" key="1">
    <source>
        <dbReference type="PROSITE" id="PS50042"/>
    </source>
</evidence>
<dbReference type="GO" id="GO:0005829">
    <property type="term" value="C:cytosol"/>
    <property type="evidence" value="ECO:0007669"/>
    <property type="project" value="TreeGrafter"/>
</dbReference>
<keyword evidence="2" id="KW-0238">DNA-binding</keyword>
<dbReference type="PROSITE" id="PS50042">
    <property type="entry name" value="CNMP_BINDING_3"/>
    <property type="match status" value="2"/>
</dbReference>
<organism evidence="2 3">
    <name type="scientific">Legionella massiliensis</name>
    <dbReference type="NCBI Taxonomy" id="1034943"/>
    <lineage>
        <taxon>Bacteria</taxon>
        <taxon>Pseudomonadati</taxon>
        <taxon>Pseudomonadota</taxon>
        <taxon>Gammaproteobacteria</taxon>
        <taxon>Legionellales</taxon>
        <taxon>Legionellaceae</taxon>
        <taxon>Legionella</taxon>
    </lineage>
</organism>
<proteinExistence type="predicted"/>
<dbReference type="InterPro" id="IPR050503">
    <property type="entry name" value="cAMP-dep_PK_reg_su-like"/>
</dbReference>
<dbReference type="InterPro" id="IPR000595">
    <property type="entry name" value="cNMP-bd_dom"/>
</dbReference>
<dbReference type="STRING" id="1034943.BN59_02008"/>
<evidence type="ECO:0000313" key="2">
    <source>
        <dbReference type="EMBL" id="CDZ77718.1"/>
    </source>
</evidence>
<dbReference type="InterPro" id="IPR018490">
    <property type="entry name" value="cNMP-bd_dom_sf"/>
</dbReference>
<dbReference type="RefSeq" id="WP_043874208.1">
    <property type="nucleotide sequence ID" value="NZ_CCVW01000002.1"/>
</dbReference>
<protein>
    <submittedName>
        <fullName evidence="2">DNA-binding transcriptional dual regulator Crp</fullName>
    </submittedName>
</protein>
<dbReference type="Proteomes" id="UP000044071">
    <property type="component" value="Unassembled WGS sequence"/>
</dbReference>
<evidence type="ECO:0000313" key="3">
    <source>
        <dbReference type="Proteomes" id="UP000044071"/>
    </source>
</evidence>
<dbReference type="GO" id="GO:0003677">
    <property type="term" value="F:DNA binding"/>
    <property type="evidence" value="ECO:0007669"/>
    <property type="project" value="UniProtKB-KW"/>
</dbReference>
<accession>A0A078L0Y7</accession>
<dbReference type="CDD" id="cd00038">
    <property type="entry name" value="CAP_ED"/>
    <property type="match status" value="2"/>
</dbReference>
<dbReference type="Pfam" id="PF00027">
    <property type="entry name" value="cNMP_binding"/>
    <property type="match status" value="1"/>
</dbReference>
<feature type="domain" description="Cyclic nucleotide-binding" evidence="1">
    <location>
        <begin position="191"/>
        <end position="311"/>
    </location>
</feature>
<gene>
    <name evidence="2" type="ORF">BN59_02008</name>
</gene>
<dbReference type="OrthoDB" id="5642367at2"/>
<keyword evidence="3" id="KW-1185">Reference proteome</keyword>
<name>A0A078L0Y7_9GAMM</name>
<dbReference type="GO" id="GO:0030552">
    <property type="term" value="F:cAMP binding"/>
    <property type="evidence" value="ECO:0007669"/>
    <property type="project" value="TreeGrafter"/>
</dbReference>